<evidence type="ECO:0000256" key="4">
    <source>
        <dbReference type="ARBA" id="ARBA00022692"/>
    </source>
</evidence>
<dbReference type="InterPro" id="IPR051800">
    <property type="entry name" value="PqiA-PqiB_transport"/>
</dbReference>
<evidence type="ECO:0000256" key="2">
    <source>
        <dbReference type="ARBA" id="ARBA00022475"/>
    </source>
</evidence>
<dbReference type="EMBL" id="JACEZS010000016">
    <property type="protein sequence ID" value="MBA5607299.1"/>
    <property type="molecule type" value="Genomic_DNA"/>
</dbReference>
<feature type="domain" description="Mce/MlaD" evidence="8">
    <location>
        <begin position="303"/>
        <end position="407"/>
    </location>
</feature>
<feature type="transmembrane region" description="Helical" evidence="7">
    <location>
        <begin position="34"/>
        <end position="55"/>
    </location>
</feature>
<evidence type="ECO:0000256" key="1">
    <source>
        <dbReference type="ARBA" id="ARBA00004533"/>
    </source>
</evidence>
<reference evidence="9 10" key="1">
    <citation type="submission" date="2020-07" db="EMBL/GenBank/DDBJ databases">
        <title>Novel species isolated from subtropical streams in China.</title>
        <authorList>
            <person name="Lu H."/>
        </authorList>
    </citation>
    <scope>NUCLEOTIDE SEQUENCE [LARGE SCALE GENOMIC DNA]</scope>
    <source>
        <strain evidence="9 10">FT3S</strain>
    </source>
</reference>
<evidence type="ECO:0000256" key="6">
    <source>
        <dbReference type="ARBA" id="ARBA00023136"/>
    </source>
</evidence>
<dbReference type="Pfam" id="PF02470">
    <property type="entry name" value="MlaD"/>
    <property type="match status" value="3"/>
</dbReference>
<sequence length="545" mass="59276">MEKTMEETGPDAENGHLHLPAPVVEKASRWLPSLVWLVPLLAALIGATLVVKAILEQGPTVVVSFRTGDGLEPGKTKVKYKDVDIGLVRAISLSPDLSKVLVTIDMSKEARRFTAEDTRFWVVRPRVGASGVSGLGTLLSGAYIGVDAGKSAVTRNEFTGLERVPQVTGDQKGRQFTLHGESLGSIDVGSPVFYRRIQVGQVIGFDLDDKGRGVSVTVFVNAPYDRYVGVNTRWWHASGVDVRLDSNGFKLNTQSLTALLVGGLAFESISGQKPEASAPTGTSFLLASDQASAMREPDGMPITTVLYFDQSLRGLSPGAAVDFRGIVLGEVRSVGVEYDPAKKSFRMPVTVDMYPERLGKRFQQAMAADPDRNAGQAVLERMVSRGLRAQLRTGNLLTGQLYVALDFFPKAPDVKLDVSQYPMVMPTVPNSLDELQTQIASIAHKLDQVPFAEIGANLRDTLKSADTLFKQVDAQLMPEMKQTLGAARQTFGTAEVLLQKDSPVQSDLREALQQLTQTLQSLNALSDYLERHPEALIRGKQGERK</sequence>
<gene>
    <name evidence="9" type="ORF">H3H36_18230</name>
</gene>
<name>A0A7W2EJX8_9BURK</name>
<evidence type="ECO:0000256" key="3">
    <source>
        <dbReference type="ARBA" id="ARBA00022519"/>
    </source>
</evidence>
<evidence type="ECO:0000256" key="5">
    <source>
        <dbReference type="ARBA" id="ARBA00022989"/>
    </source>
</evidence>
<keyword evidence="10" id="KW-1185">Reference proteome</keyword>
<organism evidence="9 10">
    <name type="scientific">Rugamonas fusca</name>
    <dbReference type="NCBI Taxonomy" id="2758568"/>
    <lineage>
        <taxon>Bacteria</taxon>
        <taxon>Pseudomonadati</taxon>
        <taxon>Pseudomonadota</taxon>
        <taxon>Betaproteobacteria</taxon>
        <taxon>Burkholderiales</taxon>
        <taxon>Oxalobacteraceae</taxon>
        <taxon>Telluria group</taxon>
        <taxon>Rugamonas</taxon>
    </lineage>
</organism>
<dbReference type="GO" id="GO:0005886">
    <property type="term" value="C:plasma membrane"/>
    <property type="evidence" value="ECO:0007669"/>
    <property type="project" value="UniProtKB-SubCell"/>
</dbReference>
<comment type="caution">
    <text evidence="9">The sequence shown here is derived from an EMBL/GenBank/DDBJ whole genome shotgun (WGS) entry which is preliminary data.</text>
</comment>
<keyword evidence="4 7" id="KW-0812">Transmembrane</keyword>
<dbReference type="AlphaFoldDB" id="A0A7W2EJX8"/>
<keyword evidence="3" id="KW-0997">Cell inner membrane</keyword>
<keyword evidence="2" id="KW-1003">Cell membrane</keyword>
<proteinExistence type="predicted"/>
<comment type="subcellular location">
    <subcellularLocation>
        <location evidence="1">Cell inner membrane</location>
    </subcellularLocation>
</comment>
<keyword evidence="5 7" id="KW-1133">Transmembrane helix</keyword>
<evidence type="ECO:0000256" key="7">
    <source>
        <dbReference type="SAM" id="Phobius"/>
    </source>
</evidence>
<dbReference type="InterPro" id="IPR003399">
    <property type="entry name" value="Mce/MlaD"/>
</dbReference>
<feature type="domain" description="Mce/MlaD" evidence="8">
    <location>
        <begin position="58"/>
        <end position="149"/>
    </location>
</feature>
<keyword evidence="6 7" id="KW-0472">Membrane</keyword>
<evidence type="ECO:0000313" key="10">
    <source>
        <dbReference type="Proteomes" id="UP000566711"/>
    </source>
</evidence>
<evidence type="ECO:0000313" key="9">
    <source>
        <dbReference type="EMBL" id="MBA5607299.1"/>
    </source>
</evidence>
<protein>
    <submittedName>
        <fullName evidence="9">MCE family protein</fullName>
    </submittedName>
</protein>
<evidence type="ECO:0000259" key="8">
    <source>
        <dbReference type="Pfam" id="PF02470"/>
    </source>
</evidence>
<dbReference type="PANTHER" id="PTHR30462:SF0">
    <property type="entry name" value="INTERMEMBRANE TRANSPORT PROTEIN YEBT"/>
    <property type="match status" value="1"/>
</dbReference>
<dbReference type="Proteomes" id="UP000566711">
    <property type="component" value="Unassembled WGS sequence"/>
</dbReference>
<accession>A0A7W2EJX8</accession>
<dbReference type="PANTHER" id="PTHR30462">
    <property type="entry name" value="INTERMEMBRANE TRANSPORT PROTEIN PQIB-RELATED"/>
    <property type="match status" value="1"/>
</dbReference>
<feature type="domain" description="Mce/MlaD" evidence="8">
    <location>
        <begin position="173"/>
        <end position="232"/>
    </location>
</feature>